<dbReference type="EMBL" id="KY623659">
    <property type="protein sequence ID" value="ASD48428.1"/>
    <property type="molecule type" value="Genomic_DNA"/>
</dbReference>
<evidence type="ECO:0008006" key="3">
    <source>
        <dbReference type="Google" id="ProtNLM"/>
    </source>
</evidence>
<protein>
    <recommendedName>
        <fullName evidence="3">Conjugal transfer protein TraH</fullName>
    </recommendedName>
</protein>
<keyword evidence="1" id="KW-0732">Signal</keyword>
<accession>A0A1Z3MKW4</accession>
<reference evidence="2" key="1">
    <citation type="submission" date="2017-02" db="EMBL/GenBank/DDBJ databases">
        <title>Emergence of VIM metallo-beta-lactamase producing Alcaligenes faecalis in GAZA, Palestine.</title>
        <authorList>
            <person name="Al Laham N."/>
            <person name="Chavda K."/>
            <person name="Cienfuegos V."/>
            <person name="Kreiswirth B."/>
            <person name="Chen L."/>
        </authorList>
    </citation>
    <scope>NUCLEOTIDE SEQUENCE</scope>
    <source>
        <strain evidence="2">GZAF1</strain>
        <plasmid evidence="2">pGZAF1_VIM</plasmid>
    </source>
</reference>
<name>A0A1Z3MKW4_ALCFA</name>
<feature type="chain" id="PRO_5012577101" description="Conjugal transfer protein TraH" evidence="1">
    <location>
        <begin position="32"/>
        <end position="482"/>
    </location>
</feature>
<dbReference type="InterPro" id="IPR010927">
    <property type="entry name" value="T4SS_TraH"/>
</dbReference>
<keyword evidence="2" id="KW-0614">Plasmid</keyword>
<dbReference type="RefSeq" id="WP_086069306.1">
    <property type="nucleotide sequence ID" value="NZ_CP039545.1"/>
</dbReference>
<dbReference type="Pfam" id="PF06122">
    <property type="entry name" value="TraH"/>
    <property type="match status" value="1"/>
</dbReference>
<organism evidence="2">
    <name type="scientific">Alcaligenes faecalis</name>
    <dbReference type="NCBI Taxonomy" id="511"/>
    <lineage>
        <taxon>Bacteria</taxon>
        <taxon>Pseudomonadati</taxon>
        <taxon>Pseudomonadota</taxon>
        <taxon>Betaproteobacteria</taxon>
        <taxon>Burkholderiales</taxon>
        <taxon>Alcaligenaceae</taxon>
        <taxon>Alcaligenes</taxon>
    </lineage>
</organism>
<evidence type="ECO:0000256" key="1">
    <source>
        <dbReference type="SAM" id="SignalP"/>
    </source>
</evidence>
<proteinExistence type="predicted"/>
<dbReference type="AlphaFoldDB" id="A0A1Z3MKW4"/>
<feature type="signal peptide" evidence="1">
    <location>
        <begin position="1"/>
        <end position="31"/>
    </location>
</feature>
<evidence type="ECO:0000313" key="2">
    <source>
        <dbReference type="EMBL" id="ASD48428.1"/>
    </source>
</evidence>
<sequence length="482" mass="52585">MIKRKPLSKLKGIVLSCMVATILPVTAPAQANGLQHQLNSMFDSMVNVTQPGVFETQRRGVLSGGRFTVKNRIFSEAVVSFTPPGAKGGCGGIDLFGGSFSFINSEQLTQLFRAIAANAAGYAFQLALTNLCPSCMNIMAKLQEMVQRLNQHLGNSCQLAQGLVNDVANLIPYDIKHKTEHSLVGTFKGFFSDSAEAVTQMTGTSPTKELYERDPESLPEIRGNIIWQQLRENSVQYWFTNGDTELMETIMSLTGTVIVQDPEPDPRQPAGSNDVTQNIVTLPQKVKLSDFIDGGQIEIYSCAGDTADCMSAGNNSKKISVIGVKQQIWDLLLGKDNLPGQGIIGKFARNSGELTPSERAFMSNMPVALGTIVRNLSVLSEPSSRMFVHESAGSISLVMSHYLVEEMFRAAQAALANSKSSFKAQTIEAIRSAQSAIRQEYQALLSQYGSLSDQMERYNAILVNVRKQQYMLRSLSAGVKKS</sequence>
<geneLocation type="plasmid" evidence="2">
    <name>pGZAF1_VIM</name>
</geneLocation>